<dbReference type="EMBL" id="QLLK01000002">
    <property type="protein sequence ID" value="RAI93982.1"/>
    <property type="molecule type" value="Genomic_DNA"/>
</dbReference>
<accession>A0A327PS67</accession>
<sequence>MRLKLNLEAGKLRTLRFLCGLRGKEKIIKKARANPGLKLYQFLLLISSRIRAARS</sequence>
<proteinExistence type="predicted"/>
<organism evidence="1 2">
    <name type="scientific">Algoriphagus yeomjeoni</name>
    <dbReference type="NCBI Taxonomy" id="291403"/>
    <lineage>
        <taxon>Bacteria</taxon>
        <taxon>Pseudomonadati</taxon>
        <taxon>Bacteroidota</taxon>
        <taxon>Cytophagia</taxon>
        <taxon>Cytophagales</taxon>
        <taxon>Cyclobacteriaceae</taxon>
        <taxon>Algoriphagus</taxon>
    </lineage>
</organism>
<dbReference type="Proteomes" id="UP000249610">
    <property type="component" value="Unassembled WGS sequence"/>
</dbReference>
<keyword evidence="2" id="KW-1185">Reference proteome</keyword>
<gene>
    <name evidence="1" type="ORF">LV83_00888</name>
</gene>
<evidence type="ECO:0000313" key="2">
    <source>
        <dbReference type="Proteomes" id="UP000249610"/>
    </source>
</evidence>
<evidence type="ECO:0000313" key="1">
    <source>
        <dbReference type="EMBL" id="RAI93982.1"/>
    </source>
</evidence>
<comment type="caution">
    <text evidence="1">The sequence shown here is derived from an EMBL/GenBank/DDBJ whole genome shotgun (WGS) entry which is preliminary data.</text>
</comment>
<protein>
    <submittedName>
        <fullName evidence="1">Uncharacterized protein</fullName>
    </submittedName>
</protein>
<reference evidence="1 2" key="1">
    <citation type="submission" date="2018-06" db="EMBL/GenBank/DDBJ databases">
        <title>Genomic Encyclopedia of Archaeal and Bacterial Type Strains, Phase II (KMG-II): from individual species to whole genera.</title>
        <authorList>
            <person name="Goeker M."/>
        </authorList>
    </citation>
    <scope>NUCLEOTIDE SEQUENCE [LARGE SCALE GENOMIC DNA]</scope>
    <source>
        <strain evidence="1 2">DSM 23446</strain>
    </source>
</reference>
<name>A0A327PS67_9BACT</name>
<dbReference type="AlphaFoldDB" id="A0A327PS67"/>